<dbReference type="PANTHER" id="PTHR31923:SF9">
    <property type="entry name" value="BSD DOMAIN-CONTAINING PROTEIN"/>
    <property type="match status" value="1"/>
</dbReference>
<evidence type="ECO:0000313" key="4">
    <source>
        <dbReference type="Proteomes" id="UP001415857"/>
    </source>
</evidence>
<protein>
    <recommendedName>
        <fullName evidence="2">BSD domain-containing protein</fullName>
    </recommendedName>
</protein>
<feature type="compositionally biased region" description="Polar residues" evidence="1">
    <location>
        <begin position="271"/>
        <end position="297"/>
    </location>
</feature>
<feature type="compositionally biased region" description="Low complexity" evidence="1">
    <location>
        <begin position="68"/>
        <end position="78"/>
    </location>
</feature>
<dbReference type="AlphaFoldDB" id="A0AAP0NDM2"/>
<reference evidence="3 4" key="1">
    <citation type="journal article" date="2024" name="Plant J.">
        <title>Genome sequences and population genomics reveal climatic adaptation and genomic divergence between two closely related sweetgum species.</title>
        <authorList>
            <person name="Xu W.Q."/>
            <person name="Ren C.Q."/>
            <person name="Zhang X.Y."/>
            <person name="Comes H.P."/>
            <person name="Liu X.H."/>
            <person name="Li Y.G."/>
            <person name="Kettle C.J."/>
            <person name="Jalonen R."/>
            <person name="Gaisberger H."/>
            <person name="Ma Y.Z."/>
            <person name="Qiu Y.X."/>
        </authorList>
    </citation>
    <scope>NUCLEOTIDE SEQUENCE [LARGE SCALE GENOMIC DNA]</scope>
    <source>
        <strain evidence="3">Hangzhou</strain>
    </source>
</reference>
<proteinExistence type="predicted"/>
<name>A0AAP0NDM2_LIQFO</name>
<feature type="domain" description="BSD" evidence="2">
    <location>
        <begin position="190"/>
        <end position="241"/>
    </location>
</feature>
<dbReference type="PROSITE" id="PS50858">
    <property type="entry name" value="BSD"/>
    <property type="match status" value="1"/>
</dbReference>
<accession>A0AAP0NDM2</accession>
<feature type="region of interest" description="Disordered" evidence="1">
    <location>
        <begin position="271"/>
        <end position="301"/>
    </location>
</feature>
<sequence>MSWLSIPLPNPFKSLQSDDLQPHIPSPSPDQDPSHGGGGVKEDLSVLGETIGRQLRGVASFLAPPPSSSATTTAAAAAAAEPVEESSYDSSSQALLGIRNDLVEIGGSFKSGLSLLSGNKAVSGISRLASNLLQLGNEDDDDDGGGGGDEGGDWDEAYGGVAGITEEVVDFAREISTRPECWIDFPLSLDNDFNMSDAQREHASTIERLAPRIAALRVKLRSDMSDELFWMIYFILLLPRLDEHDTKLLSTPEIVEARAILLQKLQTKSNSQVNSERSKTLDSSQVGSETRGENSPMQEKEVLADTVKAAQVAEMDEQEHIESG</sequence>
<dbReference type="InterPro" id="IPR005607">
    <property type="entry name" value="BSD_dom"/>
</dbReference>
<evidence type="ECO:0000256" key="1">
    <source>
        <dbReference type="SAM" id="MobiDB-lite"/>
    </source>
</evidence>
<dbReference type="Proteomes" id="UP001415857">
    <property type="component" value="Unassembled WGS sequence"/>
</dbReference>
<feature type="compositionally biased region" description="Acidic residues" evidence="1">
    <location>
        <begin position="137"/>
        <end position="156"/>
    </location>
</feature>
<dbReference type="PANTHER" id="PTHR31923">
    <property type="entry name" value="BSD DOMAIN-CONTAINING PROTEIN"/>
    <property type="match status" value="1"/>
</dbReference>
<comment type="caution">
    <text evidence="3">The sequence shown here is derived from an EMBL/GenBank/DDBJ whole genome shotgun (WGS) entry which is preliminary data.</text>
</comment>
<feature type="region of interest" description="Disordered" evidence="1">
    <location>
        <begin position="1"/>
        <end position="46"/>
    </location>
</feature>
<gene>
    <name evidence="3" type="ORF">L1049_000888</name>
</gene>
<dbReference type="EMBL" id="JBBPBK010000015">
    <property type="protein sequence ID" value="KAK9269119.1"/>
    <property type="molecule type" value="Genomic_DNA"/>
</dbReference>
<dbReference type="SUPFAM" id="SSF140383">
    <property type="entry name" value="BSD domain-like"/>
    <property type="match status" value="1"/>
</dbReference>
<keyword evidence="4" id="KW-1185">Reference proteome</keyword>
<dbReference type="SMART" id="SM00751">
    <property type="entry name" value="BSD"/>
    <property type="match status" value="1"/>
</dbReference>
<organism evidence="3 4">
    <name type="scientific">Liquidambar formosana</name>
    <name type="common">Formosan gum</name>
    <dbReference type="NCBI Taxonomy" id="63359"/>
    <lineage>
        <taxon>Eukaryota</taxon>
        <taxon>Viridiplantae</taxon>
        <taxon>Streptophyta</taxon>
        <taxon>Embryophyta</taxon>
        <taxon>Tracheophyta</taxon>
        <taxon>Spermatophyta</taxon>
        <taxon>Magnoliopsida</taxon>
        <taxon>eudicotyledons</taxon>
        <taxon>Gunneridae</taxon>
        <taxon>Pentapetalae</taxon>
        <taxon>Saxifragales</taxon>
        <taxon>Altingiaceae</taxon>
        <taxon>Liquidambar</taxon>
    </lineage>
</organism>
<evidence type="ECO:0000259" key="2">
    <source>
        <dbReference type="PROSITE" id="PS50858"/>
    </source>
</evidence>
<feature type="region of interest" description="Disordered" evidence="1">
    <location>
        <begin position="58"/>
        <end position="78"/>
    </location>
</feature>
<evidence type="ECO:0000313" key="3">
    <source>
        <dbReference type="EMBL" id="KAK9269119.1"/>
    </source>
</evidence>
<dbReference type="InterPro" id="IPR035925">
    <property type="entry name" value="BSD_dom_sf"/>
</dbReference>
<feature type="region of interest" description="Disordered" evidence="1">
    <location>
        <begin position="136"/>
        <end position="157"/>
    </location>
</feature>
<dbReference type="Pfam" id="PF03909">
    <property type="entry name" value="BSD"/>
    <property type="match status" value="1"/>
</dbReference>